<dbReference type="RefSeq" id="WP_058468096.1">
    <property type="nucleotide sequence ID" value="NZ_CAAAIX010000031.1"/>
</dbReference>
<dbReference type="EMBL" id="UGGV01000001">
    <property type="protein sequence ID" value="STO23717.1"/>
    <property type="molecule type" value="Genomic_DNA"/>
</dbReference>
<gene>
    <name evidence="2" type="ORF">NCTC11401_00517</name>
    <name evidence="1" type="ORF">SAMN05421777_13021</name>
</gene>
<evidence type="ECO:0000313" key="3">
    <source>
        <dbReference type="Proteomes" id="UP000186808"/>
    </source>
</evidence>
<protein>
    <submittedName>
        <fullName evidence="2">Uncharacterized protein</fullName>
    </submittedName>
</protein>
<reference evidence="2 4" key="2">
    <citation type="submission" date="2018-06" db="EMBL/GenBank/DDBJ databases">
        <authorList>
            <consortium name="Pathogen Informatics"/>
            <person name="Doyle S."/>
        </authorList>
    </citation>
    <scope>NUCLEOTIDE SEQUENCE [LARGE SCALE GENOMIC DNA]</scope>
    <source>
        <strain evidence="2 4">NCTC11401</strain>
    </source>
</reference>
<accession>A0A377GFW0</accession>
<evidence type="ECO:0000313" key="2">
    <source>
        <dbReference type="EMBL" id="STO23717.1"/>
    </source>
</evidence>
<dbReference type="Proteomes" id="UP000254374">
    <property type="component" value="Unassembled WGS sequence"/>
</dbReference>
<organism evidence="2 4">
    <name type="scientific">Fluoribacter gormanii</name>
    <dbReference type="NCBI Taxonomy" id="464"/>
    <lineage>
        <taxon>Bacteria</taxon>
        <taxon>Pseudomonadati</taxon>
        <taxon>Pseudomonadota</taxon>
        <taxon>Gammaproteobacteria</taxon>
        <taxon>Legionellales</taxon>
        <taxon>Legionellaceae</taxon>
        <taxon>Fluoribacter</taxon>
    </lineage>
</organism>
<proteinExistence type="predicted"/>
<sequence>MREKAWEFCKFFTCSSVRNSVRIRGAAYEPHNVSALHNFKLRHGIKLFEATEKIIYRGLSVEHCLGSLDRPGLGISAMRPGLARFLKAKGLTCTEDLSPSERTELMGSHVNGYSLTKGNTKIAHSFTYCPSVAMGFGLDAAKKSNFPGIALIGAAYKAYNLQAWDVEYDATNLEGEECGTSMFSYQCETIVPHLIFPINQCVIINQKTPGIVDLDDLTQAKRFDIIGQTTFERNISSAEKMKIYQQLEIDKVIAFDDFATYFSLSTDPIEIKHLKAAELYEHYKSILKKQAALVNLPLYERDLWMNVASAVAPQRYTCISAHKDGFTIEVPARSGGVLTINLSDIEAIICLAPLFEKDPSLTLDQVKSGSVPCALNYLTECAIRKNKDLICQNGLKQCVEEEEETQTMTMVV</sequence>
<reference evidence="1 3" key="1">
    <citation type="submission" date="2017-01" db="EMBL/GenBank/DDBJ databases">
        <authorList>
            <person name="Varghese N."/>
            <person name="Submissions S."/>
        </authorList>
    </citation>
    <scope>NUCLEOTIDE SEQUENCE [LARGE SCALE GENOMIC DNA]</scope>
    <source>
        <strain evidence="1 3">ATCC 33342</strain>
    </source>
</reference>
<evidence type="ECO:0000313" key="1">
    <source>
        <dbReference type="EMBL" id="SIR85576.1"/>
    </source>
</evidence>
<dbReference type="Proteomes" id="UP000186808">
    <property type="component" value="Unassembled WGS sequence"/>
</dbReference>
<dbReference type="OrthoDB" id="5651560at2"/>
<evidence type="ECO:0000313" key="4">
    <source>
        <dbReference type="Proteomes" id="UP000254374"/>
    </source>
</evidence>
<dbReference type="AlphaFoldDB" id="A0A377GFW0"/>
<dbReference type="EMBL" id="FTNL01000030">
    <property type="protein sequence ID" value="SIR85576.1"/>
    <property type="molecule type" value="Genomic_DNA"/>
</dbReference>
<keyword evidence="3" id="KW-1185">Reference proteome</keyword>
<name>A0A377GFW0_9GAMM</name>